<keyword evidence="1" id="KW-1133">Transmembrane helix</keyword>
<keyword evidence="1" id="KW-0812">Transmembrane</keyword>
<reference evidence="2 3" key="1">
    <citation type="submission" date="2020-01" db="EMBL/GenBank/DDBJ databases">
        <title>Bacteria diversity of Porities sp.</title>
        <authorList>
            <person name="Wang G."/>
        </authorList>
    </citation>
    <scope>NUCLEOTIDE SEQUENCE [LARGE SCALE GENOMIC DNA]</scope>
    <source>
        <strain evidence="2 3">R33</strain>
    </source>
</reference>
<feature type="transmembrane region" description="Helical" evidence="1">
    <location>
        <begin position="43"/>
        <end position="62"/>
    </location>
</feature>
<dbReference type="EMBL" id="WXYO01000009">
    <property type="protein sequence ID" value="NAS14335.1"/>
    <property type="molecule type" value="Genomic_DNA"/>
</dbReference>
<feature type="transmembrane region" description="Helical" evidence="1">
    <location>
        <begin position="133"/>
        <end position="152"/>
    </location>
</feature>
<dbReference type="Proteomes" id="UP000475249">
    <property type="component" value="Unassembled WGS sequence"/>
</dbReference>
<dbReference type="RefSeq" id="WP_161437376.1">
    <property type="nucleotide sequence ID" value="NZ_WXYO01000009.1"/>
</dbReference>
<feature type="transmembrane region" description="Helical" evidence="1">
    <location>
        <begin position="77"/>
        <end position="95"/>
    </location>
</feature>
<protein>
    <submittedName>
        <fullName evidence="2">Uncharacterized protein</fullName>
    </submittedName>
</protein>
<gene>
    <name evidence="2" type="ORF">GTQ38_20150</name>
</gene>
<keyword evidence="1" id="KW-0472">Membrane</keyword>
<evidence type="ECO:0000313" key="2">
    <source>
        <dbReference type="EMBL" id="NAS14335.1"/>
    </source>
</evidence>
<comment type="caution">
    <text evidence="2">The sequence shown here is derived from an EMBL/GenBank/DDBJ whole genome shotgun (WGS) entry which is preliminary data.</text>
</comment>
<accession>A0A6L9EI55</accession>
<feature type="transmembrane region" description="Helical" evidence="1">
    <location>
        <begin position="107"/>
        <end position="127"/>
    </location>
</feature>
<keyword evidence="3" id="KW-1185">Reference proteome</keyword>
<evidence type="ECO:0000313" key="3">
    <source>
        <dbReference type="Proteomes" id="UP000475249"/>
    </source>
</evidence>
<evidence type="ECO:0000256" key="1">
    <source>
        <dbReference type="SAM" id="Phobius"/>
    </source>
</evidence>
<dbReference type="AlphaFoldDB" id="A0A6L9EI55"/>
<proteinExistence type="predicted"/>
<sequence>MSRLYYEKVTIPTRNPIVAADSDEPEVSNNQDIKGYLEKVSSLIPAEVIAGYLTMFGFVPLIDETTQGILSKNETTVAWIVFFFCFLLTPIYLNYQAEKGKPKQIHLIISSVAFVIWSYVTTGASLIPDYYNAALGSIFLVAFSLISGFVKLNK</sequence>
<name>A0A6L9EI55_9FLAO</name>
<organism evidence="2 3">
    <name type="scientific">Poritiphilus flavus</name>
    <dbReference type="NCBI Taxonomy" id="2697053"/>
    <lineage>
        <taxon>Bacteria</taxon>
        <taxon>Pseudomonadati</taxon>
        <taxon>Bacteroidota</taxon>
        <taxon>Flavobacteriia</taxon>
        <taxon>Flavobacteriales</taxon>
        <taxon>Flavobacteriaceae</taxon>
        <taxon>Poritiphilus</taxon>
    </lineage>
</organism>